<dbReference type="PROSITE" id="PS50994">
    <property type="entry name" value="INTEGRASE"/>
    <property type="match status" value="1"/>
</dbReference>
<dbReference type="SUPFAM" id="SSF53098">
    <property type="entry name" value="Ribonuclease H-like"/>
    <property type="match status" value="1"/>
</dbReference>
<feature type="domain" description="Integrase catalytic" evidence="1">
    <location>
        <begin position="78"/>
        <end position="214"/>
    </location>
</feature>
<evidence type="ECO:0000313" key="2">
    <source>
        <dbReference type="EMBL" id="RDX62189.1"/>
    </source>
</evidence>
<gene>
    <name evidence="2" type="ORF">CR513_59500</name>
</gene>
<dbReference type="GO" id="GO:0003676">
    <property type="term" value="F:nucleic acid binding"/>
    <property type="evidence" value="ECO:0007669"/>
    <property type="project" value="InterPro"/>
</dbReference>
<comment type="caution">
    <text evidence="2">The sequence shown here is derived from an EMBL/GenBank/DDBJ whole genome shotgun (WGS) entry which is preliminary data.</text>
</comment>
<evidence type="ECO:0000313" key="3">
    <source>
        <dbReference type="Proteomes" id="UP000257109"/>
    </source>
</evidence>
<organism evidence="2 3">
    <name type="scientific">Mucuna pruriens</name>
    <name type="common">Velvet bean</name>
    <name type="synonym">Dolichos pruriens</name>
    <dbReference type="NCBI Taxonomy" id="157652"/>
    <lineage>
        <taxon>Eukaryota</taxon>
        <taxon>Viridiplantae</taxon>
        <taxon>Streptophyta</taxon>
        <taxon>Embryophyta</taxon>
        <taxon>Tracheophyta</taxon>
        <taxon>Spermatophyta</taxon>
        <taxon>Magnoliopsida</taxon>
        <taxon>eudicotyledons</taxon>
        <taxon>Gunneridae</taxon>
        <taxon>Pentapetalae</taxon>
        <taxon>rosids</taxon>
        <taxon>fabids</taxon>
        <taxon>Fabales</taxon>
        <taxon>Fabaceae</taxon>
        <taxon>Papilionoideae</taxon>
        <taxon>50 kb inversion clade</taxon>
        <taxon>NPAAA clade</taxon>
        <taxon>indigoferoid/millettioid clade</taxon>
        <taxon>Phaseoleae</taxon>
        <taxon>Mucuna</taxon>
    </lineage>
</organism>
<dbReference type="OrthoDB" id="1739513at2759"/>
<dbReference type="InterPro" id="IPR001584">
    <property type="entry name" value="Integrase_cat-core"/>
</dbReference>
<proteinExistence type="predicted"/>
<dbReference type="Proteomes" id="UP000257109">
    <property type="component" value="Unassembled WGS sequence"/>
</dbReference>
<dbReference type="GO" id="GO:0015074">
    <property type="term" value="P:DNA integration"/>
    <property type="evidence" value="ECO:0007669"/>
    <property type="project" value="InterPro"/>
</dbReference>
<dbReference type="InterPro" id="IPR012337">
    <property type="entry name" value="RNaseH-like_sf"/>
</dbReference>
<keyword evidence="3" id="KW-1185">Reference proteome</keyword>
<feature type="non-terminal residue" evidence="2">
    <location>
        <position position="1"/>
    </location>
</feature>
<dbReference type="InterPro" id="IPR036397">
    <property type="entry name" value="RNaseH_sf"/>
</dbReference>
<name>A0A371E864_MUCPR</name>
<dbReference type="EMBL" id="QJKJ01015635">
    <property type="protein sequence ID" value="RDX62189.1"/>
    <property type="molecule type" value="Genomic_DNA"/>
</dbReference>
<dbReference type="PANTHER" id="PTHR48475">
    <property type="entry name" value="RIBONUCLEASE H"/>
    <property type="match status" value="1"/>
</dbReference>
<dbReference type="Gene3D" id="3.30.420.10">
    <property type="entry name" value="Ribonuclease H-like superfamily/Ribonuclease H"/>
    <property type="match status" value="1"/>
</dbReference>
<dbReference type="PANTHER" id="PTHR48475:SF2">
    <property type="entry name" value="RIBONUCLEASE H"/>
    <property type="match status" value="1"/>
</dbReference>
<accession>A0A371E864</accession>
<dbReference type="AlphaFoldDB" id="A0A371E864"/>
<sequence>MAATFEKFTLHHVPSEQNERANLLSKPATTHKRGVQRSIIHESISRPTIEESTVCSVEGRRTWMNPLMEYLKDKQLSIDTIEARKVARDVARYIIIGEELYRRGFSFLLLRCIEGDEARYVVNEHSTPGATAFHHLALIIYRFGLLAEIVSDNGTQFTSWSTASFCSELKIKQRFTSVEHPKANKQAEATNRVILKGLRRRLEEAKGKWAKKLL</sequence>
<protein>
    <recommendedName>
        <fullName evidence="1">Integrase catalytic domain-containing protein</fullName>
    </recommendedName>
</protein>
<evidence type="ECO:0000259" key="1">
    <source>
        <dbReference type="PROSITE" id="PS50994"/>
    </source>
</evidence>
<reference evidence="2" key="1">
    <citation type="submission" date="2018-05" db="EMBL/GenBank/DDBJ databases">
        <title>Draft genome of Mucuna pruriens seed.</title>
        <authorList>
            <person name="Nnadi N.E."/>
            <person name="Vos R."/>
            <person name="Hasami M.H."/>
            <person name="Devisetty U.K."/>
            <person name="Aguiy J.C."/>
        </authorList>
    </citation>
    <scope>NUCLEOTIDE SEQUENCE [LARGE SCALE GENOMIC DNA]</scope>
    <source>
        <strain evidence="2">JCA_2017</strain>
    </source>
</reference>